<proteinExistence type="predicted"/>
<reference evidence="2 3" key="1">
    <citation type="journal article" date="2016" name="Genome Announc.">
        <title>Complete genome sequence of the hyperthermophilic and piezophilic archaeon Thermococcus barophilus Ch5, capable of growth at the expense of hydrogenogenesis from carbon monoxide and formate.</title>
        <authorList>
            <person name="Oger P."/>
            <person name="Sokolova T.G."/>
            <person name="Kozhevnikova D.A."/>
            <person name="Taranov E.A."/>
            <person name="Vannier P."/>
            <person name="Lee H.S."/>
            <person name="Kwon K.K."/>
            <person name="Kang S.G."/>
            <person name="Lee J.H."/>
            <person name="Bonch-Osmolovskaya E.A."/>
            <person name="Lebedinsky A.V."/>
        </authorList>
    </citation>
    <scope>NUCLEOTIDE SEQUENCE [LARGE SCALE GENOMIC DNA]</scope>
    <source>
        <strain evidence="3">Ch5</strain>
    </source>
</reference>
<dbReference type="STRING" id="55802.TBCH5v1_2707"/>
<accession>A0A0S1XFY0</accession>
<sequence length="401" mass="46143">MKRCGKVKLLKLSLLFLFFILVSVVIINQNTQEQSSNVAVNNLSIHSSEFLENKTSLKGEFKPILTLPAWDFQGFEDRLFVYYNGTLKVYNVKSGKLLLNVTPVYDYYFSNRYAYIKTDNGSFVLNYETLRLAPIDTDKNVEYAFNLGNCRITAREKSILVNSQVFTFNSPPKVAFFPNGFVVYGLYKDRETRVIFFDERCNILNDTIISNYPLVCKVVDHKIFFIRRGLFAVNQSKFPKLKGEQVLHEYLSMSSVYLFNSKGQEIASLGMGGIIGFYNNTLYSFKVNPDYCDELIKFYLSNKPLEKQCFSISHYSGWFVSQGTFGDFGDGFMAFAYWGFSGESGTAYNYLCVYVYDKRLNCIPYYSGTKRVSPIDEIKAWSRYFAIIPRGSGEVVVYEVR</sequence>
<organism evidence="2 3">
    <name type="scientific">Thermococcus barophilus</name>
    <dbReference type="NCBI Taxonomy" id="55802"/>
    <lineage>
        <taxon>Archaea</taxon>
        <taxon>Methanobacteriati</taxon>
        <taxon>Methanobacteriota</taxon>
        <taxon>Thermococci</taxon>
        <taxon>Thermococcales</taxon>
        <taxon>Thermococcaceae</taxon>
        <taxon>Thermococcus</taxon>
    </lineage>
</organism>
<keyword evidence="1" id="KW-0472">Membrane</keyword>
<feature type="transmembrane region" description="Helical" evidence="1">
    <location>
        <begin position="9"/>
        <end position="27"/>
    </location>
</feature>
<evidence type="ECO:0000313" key="2">
    <source>
        <dbReference type="EMBL" id="ALM76595.1"/>
    </source>
</evidence>
<gene>
    <name evidence="2" type="ORF">TBCH5v1_2707</name>
</gene>
<dbReference type="EMBL" id="CP013050">
    <property type="protein sequence ID" value="ALM76595.1"/>
    <property type="molecule type" value="Genomic_DNA"/>
</dbReference>
<dbReference type="AlphaFoldDB" id="A0A0S1XFY0"/>
<keyword evidence="1" id="KW-0812">Transmembrane</keyword>
<dbReference type="Proteomes" id="UP000066042">
    <property type="component" value="Chromosome"/>
</dbReference>
<keyword evidence="1" id="KW-1133">Transmembrane helix</keyword>
<protein>
    <submittedName>
        <fullName evidence="2">Uncharacterized protein</fullName>
    </submittedName>
</protein>
<evidence type="ECO:0000313" key="3">
    <source>
        <dbReference type="Proteomes" id="UP000066042"/>
    </source>
</evidence>
<evidence type="ECO:0000256" key="1">
    <source>
        <dbReference type="SAM" id="Phobius"/>
    </source>
</evidence>
<name>A0A0S1XFY0_THEBA</name>
<dbReference type="PATRIC" id="fig|55802.8.peg.2693"/>